<dbReference type="Gene3D" id="3.40.50.300">
    <property type="entry name" value="P-loop containing nucleotide triphosphate hydrolases"/>
    <property type="match status" value="1"/>
</dbReference>
<dbReference type="PROSITE" id="PS00211">
    <property type="entry name" value="ABC_TRANSPORTER_1"/>
    <property type="match status" value="1"/>
</dbReference>
<keyword evidence="1" id="KW-0547">Nucleotide-binding</keyword>
<keyword evidence="4" id="KW-0132">Cell division</keyword>
<dbReference type="PROSITE" id="PS50893">
    <property type="entry name" value="ABC_TRANSPORTER_2"/>
    <property type="match status" value="1"/>
</dbReference>
<evidence type="ECO:0000313" key="4">
    <source>
        <dbReference type="EMBL" id="GAA0382823.1"/>
    </source>
</evidence>
<dbReference type="SMART" id="SM00382">
    <property type="entry name" value="AAA"/>
    <property type="match status" value="1"/>
</dbReference>
<gene>
    <name evidence="4" type="primary">ftsE</name>
    <name evidence="4" type="ORF">GCM10009093_07250</name>
</gene>
<dbReference type="GO" id="GO:0005524">
    <property type="term" value="F:ATP binding"/>
    <property type="evidence" value="ECO:0007669"/>
    <property type="project" value="UniProtKB-KW"/>
</dbReference>
<proteinExistence type="predicted"/>
<dbReference type="Pfam" id="PF00005">
    <property type="entry name" value="ABC_tran"/>
    <property type="match status" value="1"/>
</dbReference>
<evidence type="ECO:0000256" key="2">
    <source>
        <dbReference type="ARBA" id="ARBA00022840"/>
    </source>
</evidence>
<feature type="domain" description="ABC transporter" evidence="3">
    <location>
        <begin position="18"/>
        <end position="252"/>
    </location>
</feature>
<dbReference type="EMBL" id="BAAAEJ010000003">
    <property type="protein sequence ID" value="GAA0382823.1"/>
    <property type="molecule type" value="Genomic_DNA"/>
</dbReference>
<evidence type="ECO:0000313" key="5">
    <source>
        <dbReference type="Proteomes" id="UP001500791"/>
    </source>
</evidence>
<keyword evidence="5" id="KW-1185">Reference proteome</keyword>
<dbReference type="InterPro" id="IPR003593">
    <property type="entry name" value="AAA+_ATPase"/>
</dbReference>
<evidence type="ECO:0000256" key="1">
    <source>
        <dbReference type="ARBA" id="ARBA00022741"/>
    </source>
</evidence>
<accession>A0ABN0Y4E0</accession>
<sequence>MPIQERRPTAPNKDIDVVRLRGLGFGYDDRPSVLRDVNLILPHGSFHFLTGPSGAGKSTLLRLMTLGERPQTGRISLFGQDVTQIPRSAIPAMRQRMGVVFQEFRLLDHLSAFDNVALPLRLNGERPRDYVQDVAEMLRWVGLGGRFEALPPSLSGGEKQRLAIARAVITRPRLILADEPTGSVDRAMGEKLMRLFVSLNKLGATILIATHDEDMAERYGAGLLRLEDGYLRQLVPSQRPPEHQPHPEGAAV</sequence>
<dbReference type="RefSeq" id="WP_167175052.1">
    <property type="nucleotide sequence ID" value="NZ_BAAAEJ010000003.1"/>
</dbReference>
<dbReference type="GO" id="GO:0051301">
    <property type="term" value="P:cell division"/>
    <property type="evidence" value="ECO:0007669"/>
    <property type="project" value="UniProtKB-KW"/>
</dbReference>
<protein>
    <submittedName>
        <fullName evidence="4">Cell division ATP-binding protein FtsE</fullName>
    </submittedName>
</protein>
<keyword evidence="4" id="KW-0131">Cell cycle</keyword>
<keyword evidence="2 4" id="KW-0067">ATP-binding</keyword>
<organism evidence="4 5">
    <name type="scientific">Brevundimonas terrae</name>
    <dbReference type="NCBI Taxonomy" id="363631"/>
    <lineage>
        <taxon>Bacteria</taxon>
        <taxon>Pseudomonadati</taxon>
        <taxon>Pseudomonadota</taxon>
        <taxon>Alphaproteobacteria</taxon>
        <taxon>Caulobacterales</taxon>
        <taxon>Caulobacteraceae</taxon>
        <taxon>Brevundimonas</taxon>
    </lineage>
</organism>
<comment type="caution">
    <text evidence="4">The sequence shown here is derived from an EMBL/GenBank/DDBJ whole genome shotgun (WGS) entry which is preliminary data.</text>
</comment>
<dbReference type="InterPro" id="IPR003439">
    <property type="entry name" value="ABC_transporter-like_ATP-bd"/>
</dbReference>
<dbReference type="InterPro" id="IPR015854">
    <property type="entry name" value="ABC_transpr_LolD-like"/>
</dbReference>
<name>A0ABN0Y4E0_9CAUL</name>
<dbReference type="Proteomes" id="UP001500791">
    <property type="component" value="Unassembled WGS sequence"/>
</dbReference>
<dbReference type="SUPFAM" id="SSF52540">
    <property type="entry name" value="P-loop containing nucleoside triphosphate hydrolases"/>
    <property type="match status" value="1"/>
</dbReference>
<reference evidence="4 5" key="1">
    <citation type="journal article" date="2019" name="Int. J. Syst. Evol. Microbiol.">
        <title>The Global Catalogue of Microorganisms (GCM) 10K type strain sequencing project: providing services to taxonomists for standard genome sequencing and annotation.</title>
        <authorList>
            <consortium name="The Broad Institute Genomics Platform"/>
            <consortium name="The Broad Institute Genome Sequencing Center for Infectious Disease"/>
            <person name="Wu L."/>
            <person name="Ma J."/>
        </authorList>
    </citation>
    <scope>NUCLEOTIDE SEQUENCE [LARGE SCALE GENOMIC DNA]</scope>
    <source>
        <strain evidence="4 5">JCM 13476</strain>
    </source>
</reference>
<dbReference type="PANTHER" id="PTHR24220:SF470">
    <property type="entry name" value="CELL DIVISION ATP-BINDING PROTEIN FTSE"/>
    <property type="match status" value="1"/>
</dbReference>
<dbReference type="InterPro" id="IPR027417">
    <property type="entry name" value="P-loop_NTPase"/>
</dbReference>
<evidence type="ECO:0000259" key="3">
    <source>
        <dbReference type="PROSITE" id="PS50893"/>
    </source>
</evidence>
<dbReference type="PANTHER" id="PTHR24220">
    <property type="entry name" value="IMPORT ATP-BINDING PROTEIN"/>
    <property type="match status" value="1"/>
</dbReference>
<dbReference type="InterPro" id="IPR017871">
    <property type="entry name" value="ABC_transporter-like_CS"/>
</dbReference>